<dbReference type="Proteomes" id="UP000694941">
    <property type="component" value="Unplaced"/>
</dbReference>
<dbReference type="SMART" id="SM00233">
    <property type="entry name" value="PH"/>
    <property type="match status" value="1"/>
</dbReference>
<evidence type="ECO:0000313" key="9">
    <source>
        <dbReference type="RefSeq" id="XP_013784434.1"/>
    </source>
</evidence>
<evidence type="ECO:0000256" key="2">
    <source>
        <dbReference type="ARBA" id="ARBA00023055"/>
    </source>
</evidence>
<evidence type="ECO:0000256" key="6">
    <source>
        <dbReference type="SAM" id="MobiDB-lite"/>
    </source>
</evidence>
<evidence type="ECO:0000256" key="1">
    <source>
        <dbReference type="ARBA" id="ARBA00022448"/>
    </source>
</evidence>
<dbReference type="InterPro" id="IPR011993">
    <property type="entry name" value="PH-like_dom_sf"/>
</dbReference>
<dbReference type="InterPro" id="IPR001849">
    <property type="entry name" value="PH_domain"/>
</dbReference>
<evidence type="ECO:0000256" key="4">
    <source>
        <dbReference type="RuleBase" id="RU003844"/>
    </source>
</evidence>
<feature type="compositionally biased region" description="Polar residues" evidence="6">
    <location>
        <begin position="242"/>
        <end position="259"/>
    </location>
</feature>
<keyword evidence="3" id="KW-0446">Lipid-binding</keyword>
<keyword evidence="2 5" id="KW-0445">Lipid transport</keyword>
<reference evidence="9" key="1">
    <citation type="submission" date="2025-08" db="UniProtKB">
        <authorList>
            <consortium name="RefSeq"/>
        </authorList>
    </citation>
    <scope>IDENTIFICATION</scope>
    <source>
        <tissue evidence="9">Muscle</tissue>
    </source>
</reference>
<dbReference type="InterPro" id="IPR037239">
    <property type="entry name" value="OSBP_sf"/>
</dbReference>
<keyword evidence="1 5" id="KW-0813">Transport</keyword>
<dbReference type="PANTHER" id="PTHR10972:SF200">
    <property type="entry name" value="OXYSTEROL-BINDING PROTEIN-RELATED PROTEIN 9"/>
    <property type="match status" value="1"/>
</dbReference>
<dbReference type="Pfam" id="PF01237">
    <property type="entry name" value="Oxysterol_BP"/>
    <property type="match status" value="1"/>
</dbReference>
<dbReference type="GeneID" id="106468546"/>
<dbReference type="CDD" id="cd13290">
    <property type="entry name" value="PH_ORP9"/>
    <property type="match status" value="1"/>
</dbReference>
<dbReference type="RefSeq" id="XP_013784434.1">
    <property type="nucleotide sequence ID" value="XM_013928980.2"/>
</dbReference>
<evidence type="ECO:0000256" key="5">
    <source>
        <dbReference type="RuleBase" id="RU003845"/>
    </source>
</evidence>
<dbReference type="Pfam" id="PF00169">
    <property type="entry name" value="PH"/>
    <property type="match status" value="1"/>
</dbReference>
<dbReference type="InterPro" id="IPR018494">
    <property type="entry name" value="Oxysterol-bd_CS"/>
</dbReference>
<dbReference type="PROSITE" id="PS50003">
    <property type="entry name" value="PH_DOMAIN"/>
    <property type="match status" value="1"/>
</dbReference>
<dbReference type="SUPFAM" id="SSF50729">
    <property type="entry name" value="PH domain-like"/>
    <property type="match status" value="1"/>
</dbReference>
<evidence type="ECO:0000256" key="3">
    <source>
        <dbReference type="ARBA" id="ARBA00023121"/>
    </source>
</evidence>
<gene>
    <name evidence="9" type="primary">LOC106468546</name>
</gene>
<dbReference type="InterPro" id="IPR000648">
    <property type="entry name" value="Oxysterol-bd"/>
</dbReference>
<feature type="compositionally biased region" description="Basic and acidic residues" evidence="6">
    <location>
        <begin position="226"/>
        <end position="241"/>
    </location>
</feature>
<comment type="similarity">
    <text evidence="4">Belongs to the OSBP family.</text>
</comment>
<dbReference type="Gene3D" id="3.30.70.3490">
    <property type="match status" value="1"/>
</dbReference>
<dbReference type="Gene3D" id="1.10.287.2720">
    <property type="match status" value="1"/>
</dbReference>
<keyword evidence="8" id="KW-1185">Reference proteome</keyword>
<proteinExistence type="inferred from homology"/>
<feature type="compositionally biased region" description="Polar residues" evidence="6">
    <location>
        <begin position="197"/>
        <end position="212"/>
    </location>
</feature>
<sequence>MAVMEGQLCKWTNVMKGWQYRWLVLDDNAGLLSYYTSKEKMMRGARRGCVRLKGAVIGIDDEDDSTFTITVDGKIFHFQAENADDREKWVSALEETIVRHTPNRGSYYKNWERSVLASTIQDFESKLTESDAYLQLMIEQVKNVEHKMEATDGKEKTLLSLVRDKANCVVESVKHSIILLQIAKNTSHPVNGVYQTFKPTEVSPQPSVSSREVSAENDPTKLPIVKVEEAAECKEEGESKDINSITSQSPSPSMQVTTPLPQISVSSSSQSVVSRSDVPELESLVAPLSTAEAVSQLNQLFPETSYSSSEDDDFFDAAEDTVSSLQSPNGHRTFVDAMESLEVVPVRTVEPEPLVDTGNINNDALYEDDDEEDLGSLEGQGSVISHLLSQVKIGMDLTKVVLPTFILERRSLLEMYADFFAHPDIFVSIPDFEDPKDRMVQVLRWYLSAFHAGRKSAVAKKPYNPILGEIFRCYWEVPGFHNSQEYVVDGPIPWATKQNLTFIAEQVSHHPPISAFYAEHYEKGISCCAHIWTKSKFLGLSIGVHNIGQGCISLLKYNEEYIVTFPNGYGRSILTVPWIELGSHVSITCAQTGYSATVEFLTKPFYGGKKHRITAEVFQPNDRKPFISVAGEWNGIMHAKWASGETEVFVDTRKVPIIRKRVKNIDEQEPHESRRLWVDVTRGLKFHHVNAATEAKFALEQQQRDEARARKETGSKWETRFFHEVGEHWVYDHPLQKRTQVNCT</sequence>
<name>A0ABM1BLJ4_LIMPO</name>
<dbReference type="PANTHER" id="PTHR10972">
    <property type="entry name" value="OXYSTEROL-BINDING PROTEIN-RELATED"/>
    <property type="match status" value="1"/>
</dbReference>
<dbReference type="Gene3D" id="2.30.29.30">
    <property type="entry name" value="Pleckstrin-homology domain (PH domain)/Phosphotyrosine-binding domain (PTB)"/>
    <property type="match status" value="1"/>
</dbReference>
<dbReference type="Gene3D" id="2.40.160.120">
    <property type="match status" value="1"/>
</dbReference>
<dbReference type="SUPFAM" id="SSF144000">
    <property type="entry name" value="Oxysterol-binding protein-like"/>
    <property type="match status" value="1"/>
</dbReference>
<evidence type="ECO:0000313" key="8">
    <source>
        <dbReference type="Proteomes" id="UP000694941"/>
    </source>
</evidence>
<dbReference type="PROSITE" id="PS01013">
    <property type="entry name" value="OSBP"/>
    <property type="match status" value="1"/>
</dbReference>
<evidence type="ECO:0000259" key="7">
    <source>
        <dbReference type="PROSITE" id="PS50003"/>
    </source>
</evidence>
<feature type="domain" description="PH" evidence="7">
    <location>
        <begin position="1"/>
        <end position="98"/>
    </location>
</feature>
<accession>A0ABM1BLJ4</accession>
<protein>
    <recommendedName>
        <fullName evidence="5">Oxysterol-binding protein</fullName>
    </recommendedName>
</protein>
<feature type="region of interest" description="Disordered" evidence="6">
    <location>
        <begin position="197"/>
        <end position="259"/>
    </location>
</feature>
<organism evidence="8 9">
    <name type="scientific">Limulus polyphemus</name>
    <name type="common">Atlantic horseshoe crab</name>
    <dbReference type="NCBI Taxonomy" id="6850"/>
    <lineage>
        <taxon>Eukaryota</taxon>
        <taxon>Metazoa</taxon>
        <taxon>Ecdysozoa</taxon>
        <taxon>Arthropoda</taxon>
        <taxon>Chelicerata</taxon>
        <taxon>Merostomata</taxon>
        <taxon>Xiphosura</taxon>
        <taxon>Limulidae</taxon>
        <taxon>Limulus</taxon>
    </lineage>
</organism>